<sequence length="74" mass="8122">MLRAASDTATSPAPEPMHSRCQCPDILSFRKLSFLPAANRAAQMRIVELHGNRLQAGMRARPAIRVSDYTEGAL</sequence>
<protein>
    <submittedName>
        <fullName evidence="2">Uncharacterized protein</fullName>
    </submittedName>
</protein>
<gene>
    <name evidence="2" type="ORF">GCM10011348_31690</name>
</gene>
<evidence type="ECO:0000256" key="1">
    <source>
        <dbReference type="SAM" id="MobiDB-lite"/>
    </source>
</evidence>
<keyword evidence="3" id="KW-1185">Reference proteome</keyword>
<dbReference type="AlphaFoldDB" id="A0A917ZKW0"/>
<proteinExistence type="predicted"/>
<evidence type="ECO:0000313" key="2">
    <source>
        <dbReference type="EMBL" id="GGO84749.1"/>
    </source>
</evidence>
<evidence type="ECO:0000313" key="3">
    <source>
        <dbReference type="Proteomes" id="UP000599578"/>
    </source>
</evidence>
<accession>A0A917ZKW0</accession>
<name>A0A917ZKW0_9GAMM</name>
<organism evidence="2 3">
    <name type="scientific">Marinobacterium nitratireducens</name>
    <dbReference type="NCBI Taxonomy" id="518897"/>
    <lineage>
        <taxon>Bacteria</taxon>
        <taxon>Pseudomonadati</taxon>
        <taxon>Pseudomonadota</taxon>
        <taxon>Gammaproteobacteria</taxon>
        <taxon>Oceanospirillales</taxon>
        <taxon>Oceanospirillaceae</taxon>
        <taxon>Marinobacterium</taxon>
    </lineage>
</organism>
<dbReference type="Proteomes" id="UP000599578">
    <property type="component" value="Unassembled WGS sequence"/>
</dbReference>
<dbReference type="EMBL" id="BMLT01000008">
    <property type="protein sequence ID" value="GGO84749.1"/>
    <property type="molecule type" value="Genomic_DNA"/>
</dbReference>
<reference evidence="2 3" key="1">
    <citation type="journal article" date="2014" name="Int. J. Syst. Evol. Microbiol.">
        <title>Complete genome sequence of Corynebacterium casei LMG S-19264T (=DSM 44701T), isolated from a smear-ripened cheese.</title>
        <authorList>
            <consortium name="US DOE Joint Genome Institute (JGI-PGF)"/>
            <person name="Walter F."/>
            <person name="Albersmeier A."/>
            <person name="Kalinowski J."/>
            <person name="Ruckert C."/>
        </authorList>
    </citation>
    <scope>NUCLEOTIDE SEQUENCE [LARGE SCALE GENOMIC DNA]</scope>
    <source>
        <strain evidence="2 3">CGMCC 1.7286</strain>
    </source>
</reference>
<feature type="region of interest" description="Disordered" evidence="1">
    <location>
        <begin position="1"/>
        <end position="20"/>
    </location>
</feature>
<comment type="caution">
    <text evidence="2">The sequence shown here is derived from an EMBL/GenBank/DDBJ whole genome shotgun (WGS) entry which is preliminary data.</text>
</comment>